<accession>A0A2S6AMA3</accession>
<dbReference type="AlphaFoldDB" id="A0A2S6AMA3"/>
<evidence type="ECO:0000313" key="1">
    <source>
        <dbReference type="EMBL" id="PPJ36371.1"/>
    </source>
</evidence>
<evidence type="ECO:0000313" key="2">
    <source>
        <dbReference type="Proteomes" id="UP000239874"/>
    </source>
</evidence>
<reference evidence="1 2" key="1">
    <citation type="submission" date="2018-02" db="EMBL/GenBank/DDBJ databases">
        <title>8 Nocardia nova and 1 Nocardia cyriacigeorgica strain used for evolution to TMP-SMX.</title>
        <authorList>
            <person name="Mehta H."/>
            <person name="Weng J."/>
            <person name="Shamoo Y."/>
        </authorList>
    </citation>
    <scope>NUCLEOTIDE SEQUENCE [LARGE SCALE GENOMIC DNA]</scope>
    <source>
        <strain evidence="1 2">MDA3139</strain>
    </source>
</reference>
<protein>
    <submittedName>
        <fullName evidence="1">Uncharacterized protein</fullName>
    </submittedName>
</protein>
<dbReference type="Proteomes" id="UP000239874">
    <property type="component" value="Unassembled WGS sequence"/>
</dbReference>
<name>A0A2S6AMA3_9NOCA</name>
<comment type="caution">
    <text evidence="1">The sequence shown here is derived from an EMBL/GenBank/DDBJ whole genome shotgun (WGS) entry which is preliminary data.</text>
</comment>
<proteinExistence type="predicted"/>
<dbReference type="EMBL" id="PSZC01000014">
    <property type="protein sequence ID" value="PPJ36371.1"/>
    <property type="molecule type" value="Genomic_DNA"/>
</dbReference>
<gene>
    <name evidence="1" type="ORF">C5E45_20170</name>
</gene>
<sequence length="117" mass="13342">MGVQDLAELILAVHRVATDIPRRFRHRHDNVIDLVAATVSDVRPELAQRRYNLGRVPTVAFAVKQRGMSVDVVVEHNEYFARAMFYTRPTSETRWRNTLAAYTQHALLVQNIAATLS</sequence>
<organism evidence="1 2">
    <name type="scientific">Nocardia nova</name>
    <dbReference type="NCBI Taxonomy" id="37330"/>
    <lineage>
        <taxon>Bacteria</taxon>
        <taxon>Bacillati</taxon>
        <taxon>Actinomycetota</taxon>
        <taxon>Actinomycetes</taxon>
        <taxon>Mycobacteriales</taxon>
        <taxon>Nocardiaceae</taxon>
        <taxon>Nocardia</taxon>
    </lineage>
</organism>